<reference evidence="1 2" key="1">
    <citation type="submission" date="2019-08" db="EMBL/GenBank/DDBJ databases">
        <title>Complete genome sequence of Candidatus Uab amorphum.</title>
        <authorList>
            <person name="Shiratori T."/>
            <person name="Suzuki S."/>
            <person name="Kakizawa Y."/>
            <person name="Ishida K."/>
        </authorList>
    </citation>
    <scope>NUCLEOTIDE SEQUENCE [LARGE SCALE GENOMIC DNA]</scope>
    <source>
        <strain evidence="1 2">SRT547</strain>
    </source>
</reference>
<dbReference type="OrthoDB" id="325673at2"/>
<dbReference type="Proteomes" id="UP000326354">
    <property type="component" value="Chromosome"/>
</dbReference>
<protein>
    <submittedName>
        <fullName evidence="1">Uncharacterized protein</fullName>
    </submittedName>
</protein>
<keyword evidence="2" id="KW-1185">Reference proteome</keyword>
<dbReference type="AlphaFoldDB" id="A0A5S9IKP7"/>
<name>A0A5S9IKP7_UABAM</name>
<dbReference type="RefSeq" id="WP_151967355.1">
    <property type="nucleotide sequence ID" value="NZ_AP019860.1"/>
</dbReference>
<accession>A0A5S9IKP7</accession>
<evidence type="ECO:0000313" key="2">
    <source>
        <dbReference type="Proteomes" id="UP000326354"/>
    </source>
</evidence>
<dbReference type="EMBL" id="AP019860">
    <property type="protein sequence ID" value="BBM83141.1"/>
    <property type="molecule type" value="Genomic_DNA"/>
</dbReference>
<dbReference type="InterPro" id="IPR047715">
    <property type="entry name" value="EboA_dom"/>
</dbReference>
<sequence>MFDAIIEKYIPAEKYLSLQKQLQQLENSYTTNKFIEIFSKVYMFNCDIKITGEDREKLKNVMANIEFDYWSLEDMIRAAIVKRIQFLPEKDYVEAIEKSYRIADTKEQCSLLKILAISQYREKLAHIAHSCVRTNIPDVLAALCCGNPYPYDYFSTQEFNNMVLKAVFMNISIAKIYGLVQKTNEALSRMANQYIDEREAANRDFPCDLWLIACPFSHGKDRERVYRYLHHKSVLHRYWVACSLLHEEDVQDSFVEKQIEIEDHIPTKEILQQIIDRRRNK</sequence>
<organism evidence="1 2">
    <name type="scientific">Uabimicrobium amorphum</name>
    <dbReference type="NCBI Taxonomy" id="2596890"/>
    <lineage>
        <taxon>Bacteria</taxon>
        <taxon>Pseudomonadati</taxon>
        <taxon>Planctomycetota</taxon>
        <taxon>Candidatus Uabimicrobiia</taxon>
        <taxon>Candidatus Uabimicrobiales</taxon>
        <taxon>Candidatus Uabimicrobiaceae</taxon>
        <taxon>Candidatus Uabimicrobium</taxon>
    </lineage>
</organism>
<gene>
    <name evidence="1" type="ORF">UABAM_01492</name>
</gene>
<dbReference type="NCBIfam" id="NF035938">
    <property type="entry name" value="EboA_domain"/>
    <property type="match status" value="1"/>
</dbReference>
<proteinExistence type="predicted"/>
<dbReference type="KEGG" id="uam:UABAM_01492"/>
<evidence type="ECO:0000313" key="1">
    <source>
        <dbReference type="EMBL" id="BBM83141.1"/>
    </source>
</evidence>